<evidence type="ECO:0000256" key="5">
    <source>
        <dbReference type="ARBA" id="ARBA00022741"/>
    </source>
</evidence>
<dbReference type="Gene3D" id="1.20.1560.10">
    <property type="entry name" value="ABC transporter type 1, transmembrane domain"/>
    <property type="match status" value="1"/>
</dbReference>
<dbReference type="InterPro" id="IPR039421">
    <property type="entry name" value="Type_1_exporter"/>
</dbReference>
<feature type="domain" description="ABC transmembrane type-1" evidence="12">
    <location>
        <begin position="17"/>
        <end position="306"/>
    </location>
</feature>
<feature type="region of interest" description="Disordered" evidence="9">
    <location>
        <begin position="580"/>
        <end position="612"/>
    </location>
</feature>
<gene>
    <name evidence="13" type="ORF">A3D44_02535</name>
</gene>
<keyword evidence="4 10" id="KW-0812">Transmembrane</keyword>
<dbReference type="Gene3D" id="3.40.50.300">
    <property type="entry name" value="P-loop containing nucleotide triphosphate hydrolases"/>
    <property type="match status" value="1"/>
</dbReference>
<keyword evidence="3" id="KW-1003">Cell membrane</keyword>
<dbReference type="InterPro" id="IPR003439">
    <property type="entry name" value="ABC_transporter-like_ATP-bd"/>
</dbReference>
<name>A0A1G2I4Y7_9BACT</name>
<evidence type="ECO:0000313" key="14">
    <source>
        <dbReference type="Proteomes" id="UP000178820"/>
    </source>
</evidence>
<proteinExistence type="predicted"/>
<accession>A0A1G2I4Y7</accession>
<dbReference type="PANTHER" id="PTHR43394">
    <property type="entry name" value="ATP-DEPENDENT PERMEASE MDL1, MITOCHONDRIAL"/>
    <property type="match status" value="1"/>
</dbReference>
<evidence type="ECO:0000256" key="9">
    <source>
        <dbReference type="SAM" id="MobiDB-lite"/>
    </source>
</evidence>
<dbReference type="Pfam" id="PF00005">
    <property type="entry name" value="ABC_tran"/>
    <property type="match status" value="1"/>
</dbReference>
<feature type="compositionally biased region" description="Polar residues" evidence="9">
    <location>
        <begin position="580"/>
        <end position="592"/>
    </location>
</feature>
<dbReference type="GO" id="GO:0016887">
    <property type="term" value="F:ATP hydrolysis activity"/>
    <property type="evidence" value="ECO:0007669"/>
    <property type="project" value="InterPro"/>
</dbReference>
<dbReference type="PANTHER" id="PTHR43394:SF1">
    <property type="entry name" value="ATP-BINDING CASSETTE SUB-FAMILY B MEMBER 10, MITOCHONDRIAL"/>
    <property type="match status" value="1"/>
</dbReference>
<feature type="transmembrane region" description="Helical" evidence="10">
    <location>
        <begin position="134"/>
        <end position="158"/>
    </location>
</feature>
<feature type="transmembrane region" description="Helical" evidence="10">
    <location>
        <begin position="265"/>
        <end position="289"/>
    </location>
</feature>
<evidence type="ECO:0000259" key="12">
    <source>
        <dbReference type="PROSITE" id="PS50929"/>
    </source>
</evidence>
<evidence type="ECO:0000256" key="8">
    <source>
        <dbReference type="ARBA" id="ARBA00023136"/>
    </source>
</evidence>
<dbReference type="EMBL" id="MHOT01000009">
    <property type="protein sequence ID" value="OGZ69551.1"/>
    <property type="molecule type" value="Genomic_DNA"/>
</dbReference>
<dbReference type="InterPro" id="IPR017871">
    <property type="entry name" value="ABC_transporter-like_CS"/>
</dbReference>
<dbReference type="CDD" id="cd07346">
    <property type="entry name" value="ABC_6TM_exporters"/>
    <property type="match status" value="1"/>
</dbReference>
<dbReference type="SMART" id="SM00382">
    <property type="entry name" value="AAA"/>
    <property type="match status" value="1"/>
</dbReference>
<keyword evidence="7 10" id="KW-1133">Transmembrane helix</keyword>
<dbReference type="GO" id="GO:0005886">
    <property type="term" value="C:plasma membrane"/>
    <property type="evidence" value="ECO:0007669"/>
    <property type="project" value="UniProtKB-SubCell"/>
</dbReference>
<organism evidence="13 14">
    <name type="scientific">Candidatus Staskawiczbacteria bacterium RIFCSPHIGHO2_02_FULL_42_22</name>
    <dbReference type="NCBI Taxonomy" id="1802207"/>
    <lineage>
        <taxon>Bacteria</taxon>
        <taxon>Candidatus Staskawicziibacteriota</taxon>
    </lineage>
</organism>
<feature type="domain" description="ABC transporter" evidence="11">
    <location>
        <begin position="338"/>
        <end position="576"/>
    </location>
</feature>
<dbReference type="GO" id="GO:0005524">
    <property type="term" value="F:ATP binding"/>
    <property type="evidence" value="ECO:0007669"/>
    <property type="project" value="UniProtKB-KW"/>
</dbReference>
<dbReference type="SUPFAM" id="SSF52540">
    <property type="entry name" value="P-loop containing nucleoside triphosphate hydrolases"/>
    <property type="match status" value="1"/>
</dbReference>
<evidence type="ECO:0000256" key="1">
    <source>
        <dbReference type="ARBA" id="ARBA00004651"/>
    </source>
</evidence>
<evidence type="ECO:0000256" key="4">
    <source>
        <dbReference type="ARBA" id="ARBA00022692"/>
    </source>
</evidence>
<dbReference type="InterPro" id="IPR011527">
    <property type="entry name" value="ABC1_TM_dom"/>
</dbReference>
<keyword evidence="2" id="KW-0813">Transport</keyword>
<dbReference type="InterPro" id="IPR027417">
    <property type="entry name" value="P-loop_NTPase"/>
</dbReference>
<sequence>MIKIILPYIKKYKKVIFLAFATVFLQQLFSLLDPQIFSYMIDHYVVKYANFSWNAFLYGVLGLLLLSMLNALAARISKHLQNYYVSSASQKIGAGIYAASIASVLSLPYEIFEDERSGDVLEKLQKARLDIQNFTVILINMAFSLAVAIVVVVGYGFFISPYIGFGYSLIIPILTVVGFYMSRKIKKAQKEIVRQTGSLAGSTTETLRNIELVKSLGLEQREIMRLNESNQRVLDLELKKVKTIRYLGFVQDTILNTLRSAMMLLLFWMVWRGTLSVGQFFAFQIYSFFVFNPLSEIGSVASSYQEAKAGLEVLKHTINKKPAALATAGKKINTIDSIVFDHVDFQYQSSRAPVLHDINFEVKKGRTVAFIGATGSGKTTILKLILGLYKPTRGTIAINGVPVGDIDYDFLRHKVGYVSQETQLFSGTVRENLLFVKTDATVEECQEALELASLWPLIEKSEKGLEIKIGEGGLKLSGGERQRLAIARALLRNPNILIFDEATSNLDLMTEKSLTETIKNIILKRPHMITFMVAHRLSTVAGCEAIYVLEGSTISETGNHSQLLNNQGLYAALWRQQGAGQNVTPRTHTHPSTVIARSPESKRRATKQSRFM</sequence>
<evidence type="ECO:0000256" key="2">
    <source>
        <dbReference type="ARBA" id="ARBA00022448"/>
    </source>
</evidence>
<evidence type="ECO:0000256" key="6">
    <source>
        <dbReference type="ARBA" id="ARBA00022840"/>
    </source>
</evidence>
<dbReference type="PROSITE" id="PS00211">
    <property type="entry name" value="ABC_TRANSPORTER_1"/>
    <property type="match status" value="1"/>
</dbReference>
<dbReference type="STRING" id="1802207.A3D44_02535"/>
<comment type="subcellular location">
    <subcellularLocation>
        <location evidence="1">Cell membrane</location>
        <topology evidence="1">Multi-pass membrane protein</topology>
    </subcellularLocation>
</comment>
<dbReference type="SUPFAM" id="SSF90123">
    <property type="entry name" value="ABC transporter transmembrane region"/>
    <property type="match status" value="1"/>
</dbReference>
<dbReference type="InterPro" id="IPR003593">
    <property type="entry name" value="AAA+_ATPase"/>
</dbReference>
<dbReference type="InterPro" id="IPR036640">
    <property type="entry name" value="ABC1_TM_sf"/>
</dbReference>
<protein>
    <recommendedName>
        <fullName evidence="15">ABC transporter ATP-binding protein</fullName>
    </recommendedName>
</protein>
<dbReference type="PROSITE" id="PS50929">
    <property type="entry name" value="ABC_TM1F"/>
    <property type="match status" value="1"/>
</dbReference>
<feature type="transmembrane region" description="Helical" evidence="10">
    <location>
        <begin position="164"/>
        <end position="181"/>
    </location>
</feature>
<evidence type="ECO:0000256" key="7">
    <source>
        <dbReference type="ARBA" id="ARBA00022989"/>
    </source>
</evidence>
<evidence type="ECO:0000313" key="13">
    <source>
        <dbReference type="EMBL" id="OGZ69551.1"/>
    </source>
</evidence>
<dbReference type="PROSITE" id="PS50893">
    <property type="entry name" value="ABC_TRANSPORTER_2"/>
    <property type="match status" value="1"/>
</dbReference>
<dbReference type="FunFam" id="3.40.50.300:FF:000221">
    <property type="entry name" value="Multidrug ABC transporter ATP-binding protein"/>
    <property type="match status" value="1"/>
</dbReference>
<evidence type="ECO:0008006" key="15">
    <source>
        <dbReference type="Google" id="ProtNLM"/>
    </source>
</evidence>
<feature type="transmembrane region" description="Helical" evidence="10">
    <location>
        <begin position="54"/>
        <end position="73"/>
    </location>
</feature>
<dbReference type="AlphaFoldDB" id="A0A1G2I4Y7"/>
<keyword evidence="6" id="KW-0067">ATP-binding</keyword>
<reference evidence="13 14" key="1">
    <citation type="journal article" date="2016" name="Nat. Commun.">
        <title>Thousands of microbial genomes shed light on interconnected biogeochemical processes in an aquifer system.</title>
        <authorList>
            <person name="Anantharaman K."/>
            <person name="Brown C.T."/>
            <person name="Hug L.A."/>
            <person name="Sharon I."/>
            <person name="Castelle C.J."/>
            <person name="Probst A.J."/>
            <person name="Thomas B.C."/>
            <person name="Singh A."/>
            <person name="Wilkins M.J."/>
            <person name="Karaoz U."/>
            <person name="Brodie E.L."/>
            <person name="Williams K.H."/>
            <person name="Hubbard S.S."/>
            <person name="Banfield J.F."/>
        </authorList>
    </citation>
    <scope>NUCLEOTIDE SEQUENCE [LARGE SCALE GENOMIC DNA]</scope>
</reference>
<evidence type="ECO:0000259" key="11">
    <source>
        <dbReference type="PROSITE" id="PS50893"/>
    </source>
</evidence>
<dbReference type="Proteomes" id="UP000178820">
    <property type="component" value="Unassembled WGS sequence"/>
</dbReference>
<evidence type="ECO:0000256" key="10">
    <source>
        <dbReference type="SAM" id="Phobius"/>
    </source>
</evidence>
<comment type="caution">
    <text evidence="13">The sequence shown here is derived from an EMBL/GenBank/DDBJ whole genome shotgun (WGS) entry which is preliminary data.</text>
</comment>
<keyword evidence="8 10" id="KW-0472">Membrane</keyword>
<keyword evidence="5" id="KW-0547">Nucleotide-binding</keyword>
<evidence type="ECO:0000256" key="3">
    <source>
        <dbReference type="ARBA" id="ARBA00022475"/>
    </source>
</evidence>
<dbReference type="GO" id="GO:0015421">
    <property type="term" value="F:ABC-type oligopeptide transporter activity"/>
    <property type="evidence" value="ECO:0007669"/>
    <property type="project" value="TreeGrafter"/>
</dbReference>
<dbReference type="Pfam" id="PF00664">
    <property type="entry name" value="ABC_membrane"/>
    <property type="match status" value="1"/>
</dbReference>